<evidence type="ECO:0000313" key="1">
    <source>
        <dbReference type="Ensembl" id="ENSMALP00000019930.1"/>
    </source>
</evidence>
<dbReference type="AlphaFoldDB" id="A0A3Q3JTI1"/>
<keyword evidence="2" id="KW-1185">Reference proteome</keyword>
<protein>
    <submittedName>
        <fullName evidence="1">Uncharacterized protein</fullName>
    </submittedName>
</protein>
<proteinExistence type="predicted"/>
<reference evidence="1" key="2">
    <citation type="submission" date="2025-09" db="UniProtKB">
        <authorList>
            <consortium name="Ensembl"/>
        </authorList>
    </citation>
    <scope>IDENTIFICATION</scope>
</reference>
<sequence length="119" mass="13106">SFGDVGSPTPGPSSSSSVIWIRLASSMDGPSRWVSMVRSFPTFFWRTANLGLRLGVVVLERLRVCLAQAVCLDVFAKHVPPAHGGPSCSWTLERRRWTRVEEGNPTVDLPGPPHTQEQH</sequence>
<dbReference type="Proteomes" id="UP000261600">
    <property type="component" value="Unplaced"/>
</dbReference>
<evidence type="ECO:0000313" key="2">
    <source>
        <dbReference type="Proteomes" id="UP000261600"/>
    </source>
</evidence>
<accession>A0A3Q3JTI1</accession>
<reference evidence="1" key="1">
    <citation type="submission" date="2025-08" db="UniProtKB">
        <authorList>
            <consortium name="Ensembl"/>
        </authorList>
    </citation>
    <scope>IDENTIFICATION</scope>
</reference>
<dbReference type="Ensembl" id="ENSMALT00000020321.1">
    <property type="protein sequence ID" value="ENSMALP00000019930.1"/>
    <property type="gene ID" value="ENSMALG00000013910.1"/>
</dbReference>
<name>A0A3Q3JTI1_MONAL</name>
<organism evidence="1 2">
    <name type="scientific">Monopterus albus</name>
    <name type="common">Swamp eel</name>
    <dbReference type="NCBI Taxonomy" id="43700"/>
    <lineage>
        <taxon>Eukaryota</taxon>
        <taxon>Metazoa</taxon>
        <taxon>Chordata</taxon>
        <taxon>Craniata</taxon>
        <taxon>Vertebrata</taxon>
        <taxon>Euteleostomi</taxon>
        <taxon>Actinopterygii</taxon>
        <taxon>Neopterygii</taxon>
        <taxon>Teleostei</taxon>
        <taxon>Neoteleostei</taxon>
        <taxon>Acanthomorphata</taxon>
        <taxon>Anabantaria</taxon>
        <taxon>Synbranchiformes</taxon>
        <taxon>Synbranchidae</taxon>
        <taxon>Monopterus</taxon>
    </lineage>
</organism>